<evidence type="ECO:0000313" key="1">
    <source>
        <dbReference type="EMBL" id="KAJ7991531.1"/>
    </source>
</evidence>
<protein>
    <submittedName>
        <fullName evidence="1">Uncharacterized protein</fullName>
    </submittedName>
</protein>
<comment type="caution">
    <text evidence="1">The sequence shown here is derived from an EMBL/GenBank/DDBJ whole genome shotgun (WGS) entry which is preliminary data.</text>
</comment>
<accession>A0ACC2FJN3</accession>
<name>A0ACC2FJN3_DALPE</name>
<organism evidence="1 2">
    <name type="scientific">Dallia pectoralis</name>
    <name type="common">Alaska blackfish</name>
    <dbReference type="NCBI Taxonomy" id="75939"/>
    <lineage>
        <taxon>Eukaryota</taxon>
        <taxon>Metazoa</taxon>
        <taxon>Chordata</taxon>
        <taxon>Craniata</taxon>
        <taxon>Vertebrata</taxon>
        <taxon>Euteleostomi</taxon>
        <taxon>Actinopterygii</taxon>
        <taxon>Neopterygii</taxon>
        <taxon>Teleostei</taxon>
        <taxon>Protacanthopterygii</taxon>
        <taxon>Esociformes</taxon>
        <taxon>Umbridae</taxon>
        <taxon>Dallia</taxon>
    </lineage>
</organism>
<keyword evidence="2" id="KW-1185">Reference proteome</keyword>
<sequence length="656" mass="74863">MYTRLSYLGVTMVLWSRPRPYRRMMLCLWLLILALSVATLMDILFWDKLQTPPSSPRRLDQPVRSGPAEFEVILDSRDRAKPDPDFGLTPLSSLQEDQLLFVPLNQMRNSPFSPLSTERSREVISNAKRESAARVPRTPGYTGRPVRVQLDGLKSDMDESFLHKYGFNEVVSERIPLRRGLPENRDPACLEERFSESLPSATVVICFHDEAWSTLLRTVHSVLDTAPKEHLQEVLLVDDLSQHGHLKSVLSEYVSRLKGVRLIRSMRRLGVAGCRSLGAARAAGEVLVFMDSHCECHSGWLQPLLERVAQDRTRVVSPIIDIIDWQTFQYNATQWPHRGVFDWRLDFYWETLSLQKHQDSPVEPIQSPALAGTVLAIDRHFFQSVGGYDPGMLLWGAEHTEISIRVWSCGGSMEVIPCSRVAHLGHHHPHFLLPDQDVMQKNKIRIAEIWLEAYRKIYYRRDTLAHFIRQSESPNITERVTLKKSLGCRNFHWFLTNIYPELHVPQDRPSLSGELYNVGTGYCADYPRGQGQEGVAMSIAPCSGNGNQHCELNSFGEVRWGPFARLCFDALVEKVVLTPCLPNQPPPNKPQWRIIKLTGQVVYLPKQRCLEAVKDKGGDQTDMGDQHRGATQTGLFLRPCAHHPRQQWHFEQLVVP</sequence>
<reference evidence="1" key="1">
    <citation type="submission" date="2021-05" db="EMBL/GenBank/DDBJ databases">
        <authorList>
            <person name="Pan Q."/>
            <person name="Jouanno E."/>
            <person name="Zahm M."/>
            <person name="Klopp C."/>
            <person name="Cabau C."/>
            <person name="Louis A."/>
            <person name="Berthelot C."/>
            <person name="Parey E."/>
            <person name="Roest Crollius H."/>
            <person name="Montfort J."/>
            <person name="Robinson-Rechavi M."/>
            <person name="Bouchez O."/>
            <person name="Lampietro C."/>
            <person name="Lopez Roques C."/>
            <person name="Donnadieu C."/>
            <person name="Postlethwait J."/>
            <person name="Bobe J."/>
            <person name="Dillon D."/>
            <person name="Chandos A."/>
            <person name="von Hippel F."/>
            <person name="Guiguen Y."/>
        </authorList>
    </citation>
    <scope>NUCLEOTIDE SEQUENCE</scope>
    <source>
        <strain evidence="1">YG-Jan2019</strain>
    </source>
</reference>
<evidence type="ECO:0000313" key="2">
    <source>
        <dbReference type="Proteomes" id="UP001157502"/>
    </source>
</evidence>
<dbReference type="EMBL" id="CM055753">
    <property type="protein sequence ID" value="KAJ7991531.1"/>
    <property type="molecule type" value="Genomic_DNA"/>
</dbReference>
<dbReference type="Proteomes" id="UP001157502">
    <property type="component" value="Chromosome 26"/>
</dbReference>
<proteinExistence type="predicted"/>
<gene>
    <name evidence="1" type="ORF">DPEC_G00284840</name>
</gene>